<sequence length="272" mass="29657">MNRFKKSKYVIIVFVTVLLVSALLATTYSSTIVTKLGDGISLVDRVVQKPFQWFDSVKSDLAHLTRTYNENESLKKQIYQLEVKSNEAESLKTENEQLRQLLDMKSKLQATKTLAADVIMRSPVSWKQELTLDAGKSKGVSENMLAIANGGLIGSVSKVEDNSTMVNLLTNTENADKISVKIQHGSTTIYGIIVGYDKENEVLKISQLNSNSDISAGDKVATGGLGNFNVADIPVGEVVATTHSTDYLTREVTVKLSADTHNVSVIELVGNS</sequence>
<evidence type="ECO:0000313" key="11">
    <source>
        <dbReference type="Proteomes" id="UP000267691"/>
    </source>
</evidence>
<evidence type="ECO:0000256" key="4">
    <source>
        <dbReference type="ARBA" id="ARBA00032089"/>
    </source>
</evidence>
<dbReference type="InterPro" id="IPR042175">
    <property type="entry name" value="Cell/Rod_MreC_2"/>
</dbReference>
<organism evidence="8 10">
    <name type="scientific">Streptococcus mitis</name>
    <dbReference type="NCBI Taxonomy" id="28037"/>
    <lineage>
        <taxon>Bacteria</taxon>
        <taxon>Bacillati</taxon>
        <taxon>Bacillota</taxon>
        <taxon>Bacilli</taxon>
        <taxon>Lactobacillales</taxon>
        <taxon>Streptococcaceae</taxon>
        <taxon>Streptococcus</taxon>
        <taxon>Streptococcus mitis group</taxon>
    </lineage>
</organism>
<dbReference type="GO" id="GO:0008360">
    <property type="term" value="P:regulation of cell shape"/>
    <property type="evidence" value="ECO:0007669"/>
    <property type="project" value="UniProtKB-KW"/>
</dbReference>
<dbReference type="Proteomes" id="UP000267691">
    <property type="component" value="Unassembled WGS sequence"/>
</dbReference>
<keyword evidence="6" id="KW-0175">Coiled coil</keyword>
<dbReference type="AlphaFoldDB" id="A0A1X1KHL9"/>
<evidence type="ECO:0000256" key="6">
    <source>
        <dbReference type="SAM" id="Coils"/>
    </source>
</evidence>
<name>A0A1X1KHL9_STRMT</name>
<protein>
    <recommendedName>
        <fullName evidence="2 5">Cell shape-determining protein MreC</fullName>
    </recommendedName>
    <alternativeName>
        <fullName evidence="4 5">Cell shape protein MreC</fullName>
    </alternativeName>
</protein>
<evidence type="ECO:0000313" key="9">
    <source>
        <dbReference type="EMBL" id="RSI86387.1"/>
    </source>
</evidence>
<evidence type="ECO:0000256" key="3">
    <source>
        <dbReference type="ARBA" id="ARBA00022960"/>
    </source>
</evidence>
<dbReference type="InterPro" id="IPR042177">
    <property type="entry name" value="Cell/Rod_1"/>
</dbReference>
<keyword evidence="3 5" id="KW-0133">Cell shape</keyword>
<reference evidence="9 11" key="3">
    <citation type="submission" date="2018-11" db="EMBL/GenBank/DDBJ databases">
        <title>Species Designations Belie Phenotypic and Genotypic Heterogeneity in Oral Streptococci.</title>
        <authorList>
            <person name="Velsko I."/>
        </authorList>
    </citation>
    <scope>NUCLEOTIDE SEQUENCE [LARGE SCALE GENOMIC DNA]</scope>
    <source>
        <strain evidence="9 11">KLC12</strain>
    </source>
</reference>
<dbReference type="PANTHER" id="PTHR34138:SF1">
    <property type="entry name" value="CELL SHAPE-DETERMINING PROTEIN MREC"/>
    <property type="match status" value="1"/>
</dbReference>
<comment type="similarity">
    <text evidence="1 5">Belongs to the MreC family.</text>
</comment>
<dbReference type="InterPro" id="IPR007221">
    <property type="entry name" value="MreC"/>
</dbReference>
<dbReference type="Gene3D" id="2.40.10.350">
    <property type="entry name" value="Rod shape-determining protein MreC, domain 2"/>
    <property type="match status" value="1"/>
</dbReference>
<evidence type="ECO:0000256" key="5">
    <source>
        <dbReference type="PIRNR" id="PIRNR038471"/>
    </source>
</evidence>
<comment type="caution">
    <text evidence="8">The sequence shown here is derived from an EMBL/GenBank/DDBJ whole genome shotgun (WGS) entry which is preliminary data.</text>
</comment>
<dbReference type="EMBL" id="RJNT01000003">
    <property type="protein sequence ID" value="RSI86387.1"/>
    <property type="molecule type" value="Genomic_DNA"/>
</dbReference>
<accession>A0A1X1KHL9</accession>
<evidence type="ECO:0000256" key="2">
    <source>
        <dbReference type="ARBA" id="ARBA00013855"/>
    </source>
</evidence>
<dbReference type="Gene3D" id="2.40.10.340">
    <property type="entry name" value="Rod shape-determining protein MreC, domain 1"/>
    <property type="match status" value="1"/>
</dbReference>
<reference evidence="8 10" key="1">
    <citation type="journal article" date="2016" name="Eur. J. Clin. Microbiol. Infect. Dis.">
        <title>Whole genome sequencing as a tool for phylogenetic analysis of clinical strains of Mitis group streptococci.</title>
        <authorList>
            <person name="Rasmussen L.H."/>
            <person name="Dargis R."/>
            <person name="Hojholt K."/>
            <person name="Christensen J.J."/>
            <person name="Skovgaard O."/>
            <person name="Justesen U.S."/>
            <person name="Rosenvinge F.S."/>
            <person name="Moser C."/>
            <person name="Lukjancenko O."/>
            <person name="Rasmussen S."/>
            <person name="Nielsen X.C."/>
        </authorList>
    </citation>
    <scope>NUCLEOTIDE SEQUENCE [LARGE SCALE GENOMIC DNA]</scope>
    <source>
        <strain evidence="8 10">RH_12363_08</strain>
    </source>
</reference>
<feature type="domain" description="Rod shape-determining protein MreC beta-barrel core" evidence="7">
    <location>
        <begin position="118"/>
        <end position="266"/>
    </location>
</feature>
<dbReference type="EMBL" id="NCVJ01000020">
    <property type="protein sequence ID" value="ORO98904.1"/>
    <property type="molecule type" value="Genomic_DNA"/>
</dbReference>
<evidence type="ECO:0000313" key="10">
    <source>
        <dbReference type="Proteomes" id="UP000193234"/>
    </source>
</evidence>
<dbReference type="Proteomes" id="UP000193234">
    <property type="component" value="Unassembled WGS sequence"/>
</dbReference>
<feature type="coiled-coil region" evidence="6">
    <location>
        <begin position="71"/>
        <end position="111"/>
    </location>
</feature>
<gene>
    <name evidence="9" type="primary">mreC</name>
    <name evidence="8" type="ORF">B7696_05485</name>
    <name evidence="9" type="ORF">D8853_04315</name>
</gene>
<dbReference type="RefSeq" id="WP_084862622.1">
    <property type="nucleotide sequence ID" value="NZ_JAKUXJ010000002.1"/>
</dbReference>
<proteinExistence type="inferred from homology"/>
<dbReference type="GO" id="GO:0005886">
    <property type="term" value="C:plasma membrane"/>
    <property type="evidence" value="ECO:0007669"/>
    <property type="project" value="TreeGrafter"/>
</dbReference>
<dbReference type="Pfam" id="PF04085">
    <property type="entry name" value="MreC"/>
    <property type="match status" value="1"/>
</dbReference>
<dbReference type="InterPro" id="IPR055342">
    <property type="entry name" value="MreC_beta-barrel_core"/>
</dbReference>
<comment type="function">
    <text evidence="5">Involved in formation and maintenance of cell shape.</text>
</comment>
<evidence type="ECO:0000259" key="7">
    <source>
        <dbReference type="Pfam" id="PF04085"/>
    </source>
</evidence>
<evidence type="ECO:0000313" key="8">
    <source>
        <dbReference type="EMBL" id="ORO98904.1"/>
    </source>
</evidence>
<dbReference type="PANTHER" id="PTHR34138">
    <property type="entry name" value="CELL SHAPE-DETERMINING PROTEIN MREC"/>
    <property type="match status" value="1"/>
</dbReference>
<dbReference type="PIRSF" id="PIRSF038471">
    <property type="entry name" value="MreC"/>
    <property type="match status" value="1"/>
</dbReference>
<dbReference type="NCBIfam" id="TIGR00219">
    <property type="entry name" value="mreC"/>
    <property type="match status" value="1"/>
</dbReference>
<evidence type="ECO:0000256" key="1">
    <source>
        <dbReference type="ARBA" id="ARBA00009369"/>
    </source>
</evidence>
<reference evidence="8" key="2">
    <citation type="submission" date="2017-04" db="EMBL/GenBank/DDBJ databases">
        <authorList>
            <person name="Afonso C.L."/>
            <person name="Miller P.J."/>
            <person name="Scott M.A."/>
            <person name="Spackman E."/>
            <person name="Goraichik I."/>
            <person name="Dimitrov K.M."/>
            <person name="Suarez D.L."/>
            <person name="Swayne D.E."/>
        </authorList>
    </citation>
    <scope>NUCLEOTIDE SEQUENCE</scope>
    <source>
        <strain evidence="8">RH_12363_08</strain>
    </source>
</reference>